<organism evidence="1 2">
    <name type="scientific">Actinomadura rudentiformis</name>
    <dbReference type="NCBI Taxonomy" id="359158"/>
    <lineage>
        <taxon>Bacteria</taxon>
        <taxon>Bacillati</taxon>
        <taxon>Actinomycetota</taxon>
        <taxon>Actinomycetes</taxon>
        <taxon>Streptosporangiales</taxon>
        <taxon>Thermomonosporaceae</taxon>
        <taxon>Actinomadura</taxon>
    </lineage>
</organism>
<evidence type="ECO:0000313" key="2">
    <source>
        <dbReference type="Proteomes" id="UP000468735"/>
    </source>
</evidence>
<accession>A0A6H9YXG5</accession>
<keyword evidence="2" id="KW-1185">Reference proteome</keyword>
<dbReference type="Proteomes" id="UP000468735">
    <property type="component" value="Unassembled WGS sequence"/>
</dbReference>
<comment type="caution">
    <text evidence="1">The sequence shown here is derived from an EMBL/GenBank/DDBJ whole genome shotgun (WGS) entry which is preliminary data.</text>
</comment>
<evidence type="ECO:0000313" key="1">
    <source>
        <dbReference type="EMBL" id="KAB2347294.1"/>
    </source>
</evidence>
<dbReference type="AlphaFoldDB" id="A0A6H9YXG5"/>
<dbReference type="RefSeq" id="WP_151561987.1">
    <property type="nucleotide sequence ID" value="NZ_WBMT01000009.1"/>
</dbReference>
<name>A0A6H9YXG5_9ACTN</name>
<protein>
    <submittedName>
        <fullName evidence="1">Uncharacterized protein</fullName>
    </submittedName>
</protein>
<dbReference type="OrthoDB" id="4205565at2"/>
<proteinExistence type="predicted"/>
<gene>
    <name evidence="1" type="ORF">F8566_19980</name>
</gene>
<reference evidence="1 2" key="1">
    <citation type="submission" date="2019-09" db="EMBL/GenBank/DDBJ databases">
        <title>Actinomadura physcomitrii sp. nov., a novel actinomycete isolated from moss [Physcomitrium sphaericum (Ludw) Fuernr].</title>
        <authorList>
            <person name="Zhuang X."/>
            <person name="Liu C."/>
        </authorList>
    </citation>
    <scope>NUCLEOTIDE SEQUENCE [LARGE SCALE GENOMIC DNA]</scope>
    <source>
        <strain evidence="1 2">HMC1</strain>
    </source>
</reference>
<dbReference type="EMBL" id="WBMT01000009">
    <property type="protein sequence ID" value="KAB2347294.1"/>
    <property type="molecule type" value="Genomic_DNA"/>
</dbReference>
<sequence length="264" mass="30045">MNYDHHRAHVAEVAERFAKEAGGHQMTVLHDDGHYRHLRFKPAAGHSFYWFDLVTIPHALIFRGDGTSFVFSRIEDMFAFFRGSSHNGGINATYWAEKLTSDRDSVMTYDADLFELTVKEHAVQAIRDREAPRGIGRAIKRMLEEGDTGHEEGARDELNAFAYAVHRASCSCGDAAEFNDDLDAWAWSRHHVKEQQGQHNVSVKCLAEFRFAETWEWDLRSFDWWFLWACHAIVWGIGRYDAALRELAAQKATQPVTSQAGGAA</sequence>